<gene>
    <name evidence="9" type="ORF">JOB18_026430</name>
</gene>
<dbReference type="PROSITE" id="PS00108">
    <property type="entry name" value="PROTEIN_KINASE_ST"/>
    <property type="match status" value="1"/>
</dbReference>
<evidence type="ECO:0000313" key="10">
    <source>
        <dbReference type="Proteomes" id="UP000693946"/>
    </source>
</evidence>
<proteinExistence type="predicted"/>
<feature type="region of interest" description="Disordered" evidence="7">
    <location>
        <begin position="582"/>
        <end position="632"/>
    </location>
</feature>
<evidence type="ECO:0000256" key="5">
    <source>
        <dbReference type="ARBA" id="ARBA00022840"/>
    </source>
</evidence>
<evidence type="ECO:0000256" key="2">
    <source>
        <dbReference type="ARBA" id="ARBA00022679"/>
    </source>
</evidence>
<evidence type="ECO:0000313" key="9">
    <source>
        <dbReference type="EMBL" id="KAG7475185.1"/>
    </source>
</evidence>
<dbReference type="InterPro" id="IPR008271">
    <property type="entry name" value="Ser/Thr_kinase_AS"/>
</dbReference>
<protein>
    <submittedName>
        <fullName evidence="9">Homeodomain-interacting protein kinase 2-like</fullName>
    </submittedName>
</protein>
<feature type="compositionally biased region" description="Polar residues" evidence="7">
    <location>
        <begin position="607"/>
        <end position="621"/>
    </location>
</feature>
<feature type="domain" description="Protein kinase" evidence="8">
    <location>
        <begin position="19"/>
        <end position="349"/>
    </location>
</feature>
<dbReference type="GO" id="GO:0003713">
    <property type="term" value="F:transcription coactivator activity"/>
    <property type="evidence" value="ECO:0007669"/>
    <property type="project" value="TreeGrafter"/>
</dbReference>
<keyword evidence="3 6" id="KW-0547">Nucleotide-binding</keyword>
<keyword evidence="5 6" id="KW-0067">ATP-binding</keyword>
<keyword evidence="9" id="KW-0238">DNA-binding</keyword>
<name>A0AAV6PS11_SOLSE</name>
<dbReference type="AlphaFoldDB" id="A0AAV6PS11"/>
<dbReference type="PROSITE" id="PS50011">
    <property type="entry name" value="PROTEIN_KINASE_DOM"/>
    <property type="match status" value="1"/>
</dbReference>
<dbReference type="PANTHER" id="PTHR24058:SF53">
    <property type="entry name" value="HOMEODOMAIN-INTERACTING PROTEIN KINASE 2"/>
    <property type="match status" value="1"/>
</dbReference>
<dbReference type="GO" id="GO:0004713">
    <property type="term" value="F:protein tyrosine kinase activity"/>
    <property type="evidence" value="ECO:0007669"/>
    <property type="project" value="TreeGrafter"/>
</dbReference>
<keyword evidence="1" id="KW-0723">Serine/threonine-protein kinase</keyword>
<accession>A0AAV6PS11</accession>
<dbReference type="GO" id="GO:0004674">
    <property type="term" value="F:protein serine/threonine kinase activity"/>
    <property type="evidence" value="ECO:0007669"/>
    <property type="project" value="UniProtKB-KW"/>
</dbReference>
<sequence length="689" mass="76229">MDSSLSNDDFVPLLESNGYEVKTFLGSGTFGRVYFCKRSDTAEAVAVKAIPKENAEFGKEELHNLERLRELDPDKNNLIKFNGHFEFQGNLFLEFEKLDMTLLEFTICYSRALRLSEIQVITRQLLVALDALKSIKMIHGDIKIDNIMLDYHGLQACKVKLIDFGGAQNVSKLGLGDILQVLPYRAPEVILGLPLSEAVDMWSLGAVISTGYLEDELCSGNCELANINDIMQLFGQPDDDLLNSGIHTEKYFFKDEDLSWKLKTECQCSTYYISGNSESLKSDEECAVHPLVTDITSHRFASLRDIVKTRPGTAMYEDTQAFISLLKEIMQVDPEKRTTPAEALMHPFFFMKHFPSDSAAFNNEELPPATSLANRTVAAIDDRPSQRISLDNTSVIDTSPASATDFHEDKINIGDGIMGLKVETKINHFKGTSDIYGDRTSTSSKKPPQKPSSEDTDVAETSDTSVIHVFDRDKMNTNDGATGSEVKIKARAKQEQNKNKRPEQPTTAYDSSKELPQEPSSEDTNVAETLPATAGHVSAGVKNKTNDGTTGYVVKIKMIFKGICECVSQLFKRTASTNMLAEKNRAISPDRPASDSTQKPPREPSSEDTNMAETSPATASHVSAGVKNKTNDRTTGSVVKIKMIFKGICEFVWQLFKRTASANMLAENTRAISPDRTASDSSNQPPQLR</sequence>
<dbReference type="GO" id="GO:0007224">
    <property type="term" value="P:smoothened signaling pathway"/>
    <property type="evidence" value="ECO:0007669"/>
    <property type="project" value="TreeGrafter"/>
</dbReference>
<organism evidence="9 10">
    <name type="scientific">Solea senegalensis</name>
    <name type="common">Senegalese sole</name>
    <dbReference type="NCBI Taxonomy" id="28829"/>
    <lineage>
        <taxon>Eukaryota</taxon>
        <taxon>Metazoa</taxon>
        <taxon>Chordata</taxon>
        <taxon>Craniata</taxon>
        <taxon>Vertebrata</taxon>
        <taxon>Euteleostomi</taxon>
        <taxon>Actinopterygii</taxon>
        <taxon>Neopterygii</taxon>
        <taxon>Teleostei</taxon>
        <taxon>Neoteleostei</taxon>
        <taxon>Acanthomorphata</taxon>
        <taxon>Carangaria</taxon>
        <taxon>Pleuronectiformes</taxon>
        <taxon>Pleuronectoidei</taxon>
        <taxon>Soleidae</taxon>
        <taxon>Solea</taxon>
    </lineage>
</organism>
<evidence type="ECO:0000256" key="4">
    <source>
        <dbReference type="ARBA" id="ARBA00022777"/>
    </source>
</evidence>
<dbReference type="Proteomes" id="UP000693946">
    <property type="component" value="Linkage Group LG9"/>
</dbReference>
<comment type="caution">
    <text evidence="9">The sequence shown here is derived from an EMBL/GenBank/DDBJ whole genome shotgun (WGS) entry which is preliminary data.</text>
</comment>
<evidence type="ECO:0000256" key="3">
    <source>
        <dbReference type="ARBA" id="ARBA00022741"/>
    </source>
</evidence>
<dbReference type="GO" id="GO:0042771">
    <property type="term" value="P:intrinsic apoptotic signaling pathway in response to DNA damage by p53 class mediator"/>
    <property type="evidence" value="ECO:0007669"/>
    <property type="project" value="TreeGrafter"/>
</dbReference>
<dbReference type="EMBL" id="JAGKHQ010000021">
    <property type="protein sequence ID" value="KAG7475185.1"/>
    <property type="molecule type" value="Genomic_DNA"/>
</dbReference>
<dbReference type="InterPro" id="IPR000719">
    <property type="entry name" value="Prot_kinase_dom"/>
</dbReference>
<evidence type="ECO:0000256" key="7">
    <source>
        <dbReference type="SAM" id="MobiDB-lite"/>
    </source>
</evidence>
<dbReference type="InterPro" id="IPR050494">
    <property type="entry name" value="Ser_Thr_dual-spec_kinase"/>
</dbReference>
<reference evidence="9 10" key="1">
    <citation type="journal article" date="2021" name="Sci. Rep.">
        <title>Chromosome anchoring in Senegalese sole (Solea senegalensis) reveals sex-associated markers and genome rearrangements in flatfish.</title>
        <authorList>
            <person name="Guerrero-Cozar I."/>
            <person name="Gomez-Garrido J."/>
            <person name="Berbel C."/>
            <person name="Martinez-Blanch J.F."/>
            <person name="Alioto T."/>
            <person name="Claros M.G."/>
            <person name="Gagnaire P.A."/>
            <person name="Manchado M."/>
        </authorList>
    </citation>
    <scope>NUCLEOTIDE SEQUENCE [LARGE SCALE GENOMIC DNA]</scope>
    <source>
        <strain evidence="9">Sse05_10M</strain>
    </source>
</reference>
<dbReference type="GO" id="GO:0016605">
    <property type="term" value="C:PML body"/>
    <property type="evidence" value="ECO:0007669"/>
    <property type="project" value="TreeGrafter"/>
</dbReference>
<dbReference type="InterPro" id="IPR017441">
    <property type="entry name" value="Protein_kinase_ATP_BS"/>
</dbReference>
<dbReference type="GO" id="GO:0005524">
    <property type="term" value="F:ATP binding"/>
    <property type="evidence" value="ECO:0007669"/>
    <property type="project" value="UniProtKB-UniRule"/>
</dbReference>
<dbReference type="PROSITE" id="PS00107">
    <property type="entry name" value="PROTEIN_KINASE_ATP"/>
    <property type="match status" value="1"/>
</dbReference>
<dbReference type="GO" id="GO:0045944">
    <property type="term" value="P:positive regulation of transcription by RNA polymerase II"/>
    <property type="evidence" value="ECO:0007669"/>
    <property type="project" value="TreeGrafter"/>
</dbReference>
<dbReference type="GO" id="GO:0003714">
    <property type="term" value="F:transcription corepressor activity"/>
    <property type="evidence" value="ECO:0007669"/>
    <property type="project" value="TreeGrafter"/>
</dbReference>
<dbReference type="PANTHER" id="PTHR24058">
    <property type="entry name" value="DUAL SPECIFICITY PROTEIN KINASE"/>
    <property type="match status" value="1"/>
</dbReference>
<keyword evidence="4 9" id="KW-0418">Kinase</keyword>
<keyword evidence="9" id="KW-0371">Homeobox</keyword>
<dbReference type="GO" id="GO:0046332">
    <property type="term" value="F:SMAD binding"/>
    <property type="evidence" value="ECO:0007669"/>
    <property type="project" value="TreeGrafter"/>
</dbReference>
<evidence type="ECO:0000256" key="1">
    <source>
        <dbReference type="ARBA" id="ARBA00022527"/>
    </source>
</evidence>
<dbReference type="GO" id="GO:0005737">
    <property type="term" value="C:cytoplasm"/>
    <property type="evidence" value="ECO:0007669"/>
    <property type="project" value="TreeGrafter"/>
</dbReference>
<evidence type="ECO:0000256" key="6">
    <source>
        <dbReference type="PROSITE-ProRule" id="PRU10141"/>
    </source>
</evidence>
<feature type="region of interest" description="Disordered" evidence="7">
    <location>
        <begin position="431"/>
        <end position="525"/>
    </location>
</feature>
<dbReference type="Pfam" id="PF00069">
    <property type="entry name" value="Pkinase"/>
    <property type="match status" value="1"/>
</dbReference>
<dbReference type="SMART" id="SM00220">
    <property type="entry name" value="S_TKc"/>
    <property type="match status" value="1"/>
</dbReference>
<feature type="compositionally biased region" description="Basic and acidic residues" evidence="7">
    <location>
        <begin position="486"/>
        <end position="503"/>
    </location>
</feature>
<feature type="binding site" evidence="6">
    <location>
        <position position="48"/>
    </location>
    <ligand>
        <name>ATP</name>
        <dbReference type="ChEBI" id="CHEBI:30616"/>
    </ligand>
</feature>
<evidence type="ECO:0000259" key="8">
    <source>
        <dbReference type="PROSITE" id="PS50011"/>
    </source>
</evidence>
<keyword evidence="2" id="KW-0808">Transferase</keyword>
<keyword evidence="10" id="KW-1185">Reference proteome</keyword>
<dbReference type="GO" id="GO:0003677">
    <property type="term" value="F:DNA binding"/>
    <property type="evidence" value="ECO:0007669"/>
    <property type="project" value="UniProtKB-KW"/>
</dbReference>